<feature type="compositionally biased region" description="Basic and acidic residues" evidence="1">
    <location>
        <begin position="15"/>
        <end position="40"/>
    </location>
</feature>
<evidence type="ECO:0000313" key="3">
    <source>
        <dbReference type="Proteomes" id="UP001605036"/>
    </source>
</evidence>
<keyword evidence="3" id="KW-1185">Reference proteome</keyword>
<sequence length="113" mass="12550">MSGNGGNRLSNWPKNTERKERKKGGGERSQDPQSADVKDVRYKEHEVAKFTLLDPSVELNSLACDCLEIVTFVSWSITCPDLRADTALEGSSEALYQARIGEATDEVLLKYIT</sequence>
<accession>A0ABD1Y0K3</accession>
<dbReference type="EMBL" id="JBHFFA010000006">
    <property type="protein sequence ID" value="KAL2620276.1"/>
    <property type="molecule type" value="Genomic_DNA"/>
</dbReference>
<protein>
    <submittedName>
        <fullName evidence="2">Uncharacterized protein</fullName>
    </submittedName>
</protein>
<evidence type="ECO:0000313" key="2">
    <source>
        <dbReference type="EMBL" id="KAL2620276.1"/>
    </source>
</evidence>
<comment type="caution">
    <text evidence="2">The sequence shown here is derived from an EMBL/GenBank/DDBJ whole genome shotgun (WGS) entry which is preliminary data.</text>
</comment>
<organism evidence="2 3">
    <name type="scientific">Riccia fluitans</name>
    <dbReference type="NCBI Taxonomy" id="41844"/>
    <lineage>
        <taxon>Eukaryota</taxon>
        <taxon>Viridiplantae</taxon>
        <taxon>Streptophyta</taxon>
        <taxon>Embryophyta</taxon>
        <taxon>Marchantiophyta</taxon>
        <taxon>Marchantiopsida</taxon>
        <taxon>Marchantiidae</taxon>
        <taxon>Marchantiales</taxon>
        <taxon>Ricciaceae</taxon>
        <taxon>Riccia</taxon>
    </lineage>
</organism>
<feature type="region of interest" description="Disordered" evidence="1">
    <location>
        <begin position="1"/>
        <end position="40"/>
    </location>
</feature>
<evidence type="ECO:0000256" key="1">
    <source>
        <dbReference type="SAM" id="MobiDB-lite"/>
    </source>
</evidence>
<proteinExistence type="predicted"/>
<reference evidence="2 3" key="1">
    <citation type="submission" date="2024-09" db="EMBL/GenBank/DDBJ databases">
        <title>Chromosome-scale assembly of Riccia fluitans.</title>
        <authorList>
            <person name="Paukszto L."/>
            <person name="Sawicki J."/>
            <person name="Karawczyk K."/>
            <person name="Piernik-Szablinska J."/>
            <person name="Szczecinska M."/>
            <person name="Mazdziarz M."/>
        </authorList>
    </citation>
    <scope>NUCLEOTIDE SEQUENCE [LARGE SCALE GENOMIC DNA]</scope>
    <source>
        <strain evidence="2">Rf_01</strain>
        <tissue evidence="2">Aerial parts of the thallus</tissue>
    </source>
</reference>
<name>A0ABD1Y0K3_9MARC</name>
<dbReference type="AlphaFoldDB" id="A0ABD1Y0K3"/>
<dbReference type="Proteomes" id="UP001605036">
    <property type="component" value="Unassembled WGS sequence"/>
</dbReference>
<gene>
    <name evidence="2" type="ORF">R1flu_000481</name>
</gene>